<name>A0A265NA74_9BACI</name>
<accession>A0A265NA74</accession>
<proteinExistence type="predicted"/>
<evidence type="ECO:0000313" key="2">
    <source>
        <dbReference type="Proteomes" id="UP000216498"/>
    </source>
</evidence>
<dbReference type="Proteomes" id="UP000216498">
    <property type="component" value="Unassembled WGS sequence"/>
</dbReference>
<comment type="caution">
    <text evidence="1">The sequence shown here is derived from an EMBL/GenBank/DDBJ whole genome shotgun (WGS) entry which is preliminary data.</text>
</comment>
<dbReference type="Gene3D" id="3.30.460.40">
    <property type="match status" value="1"/>
</dbReference>
<dbReference type="RefSeq" id="WP_094885287.1">
    <property type="nucleotide sequence ID" value="NZ_NPMS01000003.1"/>
</dbReference>
<dbReference type="InterPro" id="IPR043519">
    <property type="entry name" value="NT_sf"/>
</dbReference>
<dbReference type="OrthoDB" id="2351919at2"/>
<protein>
    <submittedName>
        <fullName evidence="1">Uncharacterized protein</fullName>
    </submittedName>
</protein>
<reference evidence="1 2" key="1">
    <citation type="submission" date="2017-08" db="EMBL/GenBank/DDBJ databases">
        <title>Virgibacillus indicus sp. nov. and Virgibacillus profoundi sp. nov, two moderately halophilic bacteria isolated from marine sediment by using the Microfluidic Streak Plate.</title>
        <authorList>
            <person name="Xu B."/>
            <person name="Hu B."/>
            <person name="Wang J."/>
            <person name="Zhu Y."/>
            <person name="Huang L."/>
            <person name="Du W."/>
            <person name="Huang Y."/>
        </authorList>
    </citation>
    <scope>NUCLEOTIDE SEQUENCE [LARGE SCALE GENOMIC DNA]</scope>
    <source>
        <strain evidence="1 2">IO3-P2-C2</strain>
    </source>
</reference>
<dbReference type="SUPFAM" id="SSF81301">
    <property type="entry name" value="Nucleotidyltransferase"/>
    <property type="match status" value="1"/>
</dbReference>
<dbReference type="EMBL" id="NPMS01000003">
    <property type="protein sequence ID" value="OZU88928.1"/>
    <property type="molecule type" value="Genomic_DNA"/>
</dbReference>
<organism evidence="1 2">
    <name type="scientific">Virgibacillus indicus</name>
    <dbReference type="NCBI Taxonomy" id="2024554"/>
    <lineage>
        <taxon>Bacteria</taxon>
        <taxon>Bacillati</taxon>
        <taxon>Bacillota</taxon>
        <taxon>Bacilli</taxon>
        <taxon>Bacillales</taxon>
        <taxon>Bacillaceae</taxon>
        <taxon>Virgibacillus</taxon>
    </lineage>
</organism>
<gene>
    <name evidence="1" type="ORF">CIL03_07860</name>
</gene>
<keyword evidence="2" id="KW-1185">Reference proteome</keyword>
<evidence type="ECO:0000313" key="1">
    <source>
        <dbReference type="EMBL" id="OZU88928.1"/>
    </source>
</evidence>
<sequence length="182" mass="21137">MKTTIKKLAIELNKSNILWGLGGSAMLSHYQKIDSVNDIDILIDEQDAEEVKSIFHKVAKKEKAISKEPFATKYFFKYKYGNNFIDVMGGFQIYHEKGLYTMDFDQDSITNYMYLDDISVPLSSLEDWYILYALIPGKQYKAELIEVYWKENGIRNPAIIKRALQKPLPGYLVNNLQRFAML</sequence>
<dbReference type="AlphaFoldDB" id="A0A265NA74"/>